<dbReference type="EMBL" id="LAZR01007849">
    <property type="protein sequence ID" value="KKM82531.1"/>
    <property type="molecule type" value="Genomic_DNA"/>
</dbReference>
<evidence type="ECO:0000313" key="1">
    <source>
        <dbReference type="EMBL" id="KKM82531.1"/>
    </source>
</evidence>
<comment type="caution">
    <text evidence="1">The sequence shown here is derived from an EMBL/GenBank/DDBJ whole genome shotgun (WGS) entry which is preliminary data.</text>
</comment>
<name>A0A0F9L5G7_9ZZZZ</name>
<dbReference type="AlphaFoldDB" id="A0A0F9L5G7"/>
<accession>A0A0F9L5G7</accession>
<protein>
    <submittedName>
        <fullName evidence="1">Uncharacterized protein</fullName>
    </submittedName>
</protein>
<sequence length="305" mass="35253">MLSFNLHSAMDNRIDKNVPLYTFLSSTARYDGELIFYYMNVDFDELAFIKKSKKNLNCALSIVSEEFKNRIKKNMDHLNSIPYGYFIYDPTRGKLLYDLNKKTILNPMDITSIPTVKTKECLTSILGISSRYIYRIYNDGNLVSLLYAMYVANNMLIKPANGTVSPFGIDFIIAYLKKKYNTAGSSVLSTYIYSYLSPSKVKSAISEESLVQFTSKFYKYLEREEATKDDDTNEFTLSYILDHGLVTDTKLKDIELDIKIPGLNRMSTRNGVAYIYCNKRYQNDIFNSLQDVLLEDEMIFRIELL</sequence>
<reference evidence="1" key="1">
    <citation type="journal article" date="2015" name="Nature">
        <title>Complex archaea that bridge the gap between prokaryotes and eukaryotes.</title>
        <authorList>
            <person name="Spang A."/>
            <person name="Saw J.H."/>
            <person name="Jorgensen S.L."/>
            <person name="Zaremba-Niedzwiedzka K."/>
            <person name="Martijn J."/>
            <person name="Lind A.E."/>
            <person name="van Eijk R."/>
            <person name="Schleper C."/>
            <person name="Guy L."/>
            <person name="Ettema T.J."/>
        </authorList>
    </citation>
    <scope>NUCLEOTIDE SEQUENCE</scope>
</reference>
<proteinExistence type="predicted"/>
<organism evidence="1">
    <name type="scientific">marine sediment metagenome</name>
    <dbReference type="NCBI Taxonomy" id="412755"/>
    <lineage>
        <taxon>unclassified sequences</taxon>
        <taxon>metagenomes</taxon>
        <taxon>ecological metagenomes</taxon>
    </lineage>
</organism>
<gene>
    <name evidence="1" type="ORF">LCGC14_1318640</name>
</gene>